<feature type="chain" id="PRO_5020771101" evidence="1">
    <location>
        <begin position="23"/>
        <end position="507"/>
    </location>
</feature>
<reference evidence="2 3" key="1">
    <citation type="submission" date="2018-07" db="EMBL/GenBank/DDBJ databases">
        <title>Leeuwenhoekiella genomics.</title>
        <authorList>
            <person name="Tahon G."/>
            <person name="Willems A."/>
        </authorList>
    </citation>
    <scope>NUCLEOTIDE SEQUENCE [LARGE SCALE GENOMIC DNA]</scope>
    <source>
        <strain evidence="2 3">LMG 1345</strain>
    </source>
</reference>
<dbReference type="Pfam" id="PF16407">
    <property type="entry name" value="PKD_2"/>
    <property type="match status" value="1"/>
</dbReference>
<organism evidence="2 3">
    <name type="scientific">Leeuwenhoekiella marinoflava</name>
    <dbReference type="NCBI Taxonomy" id="988"/>
    <lineage>
        <taxon>Bacteria</taxon>
        <taxon>Pseudomonadati</taxon>
        <taxon>Bacteroidota</taxon>
        <taxon>Flavobacteriia</taxon>
        <taxon>Flavobacteriales</taxon>
        <taxon>Flavobacteriaceae</taxon>
        <taxon>Leeuwenhoekiella</taxon>
    </lineage>
</organism>
<dbReference type="EMBL" id="QOVL01000005">
    <property type="protein sequence ID" value="RXG31992.1"/>
    <property type="molecule type" value="Genomic_DNA"/>
</dbReference>
<dbReference type="InterPro" id="IPR032183">
    <property type="entry name" value="PKD-like"/>
</dbReference>
<evidence type="ECO:0000313" key="2">
    <source>
        <dbReference type="EMBL" id="RXG31992.1"/>
    </source>
</evidence>
<dbReference type="Proteomes" id="UP000290608">
    <property type="component" value="Unassembled WGS sequence"/>
</dbReference>
<name>A0A4Q0PPB4_9FLAO</name>
<dbReference type="PROSITE" id="PS51257">
    <property type="entry name" value="PROKAR_LIPOPROTEIN"/>
    <property type="match status" value="1"/>
</dbReference>
<proteinExistence type="predicted"/>
<gene>
    <name evidence="2" type="ORF">DSL99_1294</name>
</gene>
<evidence type="ECO:0000313" key="3">
    <source>
        <dbReference type="Proteomes" id="UP000290608"/>
    </source>
</evidence>
<comment type="caution">
    <text evidence="2">The sequence shown here is derived from an EMBL/GenBank/DDBJ whole genome shotgun (WGS) entry which is preliminary data.</text>
</comment>
<dbReference type="STRING" id="1122159.SAMN02745246_01351"/>
<protein>
    <submittedName>
        <fullName evidence="2">PKD family protein</fullName>
    </submittedName>
</protein>
<evidence type="ECO:0000256" key="1">
    <source>
        <dbReference type="SAM" id="SignalP"/>
    </source>
</evidence>
<sequence length="507" mass="56175">MRIILRITYALLLMIVAQSCFEDNSGFDINTIDGVVIDTTGNSELTVFQFDNLVVEPNVVYAGNEENLAFEWKINIAPTDTIFDILSNDKNLDAPIAYRPTDAIRNHELILTVTDTQTDIDYIMAWPLRVLNNIGQGIVVATTSDGMSTDLSHIMSEQVTSDFDGLDVKYNVYSSLNDGTINGVTKQLKYYSIYGQDAVLGITDNSIYKINTVDFTLGGTNGELFYVDRPVYSPQALGQVNQGSLFINNGNLTATYFGASQKFGVAFDSEYTVPGIIAGKTVQSPPVTIMFYDEEVDEFVYQPSITQFGDSNMYAMPNSNDGAFNPSTVDDKINLAASVGTDGNFRHLLKDENNGDVGLYIFDSGESVYPDVIPPSAIGYYDLSEAPEIQNAELFVFVDNQRILYYATDTKLYAVLYSTATATIQERYTLGEGERFTTLQIYQDADYPFGSDYLPLNNRALLASTYDENEGRVYLMPLINTGVGNVDVDNIQIWEGFDEVTALTSQF</sequence>
<dbReference type="AlphaFoldDB" id="A0A4Q0PPB4"/>
<accession>A0A4Q0PPB4</accession>
<keyword evidence="1" id="KW-0732">Signal</keyword>
<feature type="signal peptide" evidence="1">
    <location>
        <begin position="1"/>
        <end position="22"/>
    </location>
</feature>